<evidence type="ECO:0000256" key="4">
    <source>
        <dbReference type="ARBA" id="ARBA00022588"/>
    </source>
</evidence>
<comment type="caution">
    <text evidence="11">The sequence shown here is derived from an EMBL/GenBank/DDBJ whole genome shotgun (WGS) entry which is preliminary data.</text>
</comment>
<dbReference type="PANTHER" id="PTHR13645:SF0">
    <property type="entry name" value="DEFENSIN"/>
    <property type="match status" value="1"/>
</dbReference>
<keyword evidence="7" id="KW-0044">Antibiotic</keyword>
<evidence type="ECO:0000256" key="6">
    <source>
        <dbReference type="ARBA" id="ARBA00022940"/>
    </source>
</evidence>
<evidence type="ECO:0000256" key="8">
    <source>
        <dbReference type="ARBA" id="ARBA00023157"/>
    </source>
</evidence>
<evidence type="ECO:0000256" key="9">
    <source>
        <dbReference type="SAM" id="SignalP"/>
    </source>
</evidence>
<evidence type="ECO:0000313" key="11">
    <source>
        <dbReference type="EMBL" id="KAK4884367.1"/>
    </source>
</evidence>
<comment type="subcellular location">
    <subcellularLocation>
        <location evidence="1">Secreted</location>
    </subcellularLocation>
</comment>
<sequence>MKATFVLFVVAVAVLALVNSSPLDIDNEGQLIRADRHKRLTCDLLSFKTPQLSINHSACAAHCLALMKGYKGGNCQNGVCHCRK</sequence>
<evidence type="ECO:0000313" key="12">
    <source>
        <dbReference type="Proteomes" id="UP001353858"/>
    </source>
</evidence>
<protein>
    <recommendedName>
        <fullName evidence="10">Invertebrate defensins family profile domain-containing protein</fullName>
    </recommendedName>
</protein>
<dbReference type="GO" id="GO:0005615">
    <property type="term" value="C:extracellular space"/>
    <property type="evidence" value="ECO:0007669"/>
    <property type="project" value="TreeGrafter"/>
</dbReference>
<dbReference type="SMART" id="SM00505">
    <property type="entry name" value="Knot1"/>
    <property type="match status" value="1"/>
</dbReference>
<dbReference type="PANTHER" id="PTHR13645">
    <property type="entry name" value="DEFENSIN"/>
    <property type="match status" value="1"/>
</dbReference>
<proteinExistence type="predicted"/>
<dbReference type="GO" id="GO:0045087">
    <property type="term" value="P:innate immune response"/>
    <property type="evidence" value="ECO:0007669"/>
    <property type="project" value="UniProtKB-KW"/>
</dbReference>
<dbReference type="GO" id="GO:0042742">
    <property type="term" value="P:defense response to bacterium"/>
    <property type="evidence" value="ECO:0007669"/>
    <property type="project" value="UniProtKB-KW"/>
</dbReference>
<keyword evidence="12" id="KW-1185">Reference proteome</keyword>
<keyword evidence="8" id="KW-1015">Disulfide bond</keyword>
<dbReference type="PROSITE" id="PS51378">
    <property type="entry name" value="INVERT_DEFENSINS"/>
    <property type="match status" value="1"/>
</dbReference>
<dbReference type="Pfam" id="PF01097">
    <property type="entry name" value="Defensin_2"/>
    <property type="match status" value="1"/>
</dbReference>
<evidence type="ECO:0000256" key="2">
    <source>
        <dbReference type="ARBA" id="ARBA00022525"/>
    </source>
</evidence>
<keyword evidence="6" id="KW-0211">Defensin</keyword>
<dbReference type="Proteomes" id="UP001353858">
    <property type="component" value="Unassembled WGS sequence"/>
</dbReference>
<dbReference type="GO" id="GO:0006959">
    <property type="term" value="P:humoral immune response"/>
    <property type="evidence" value="ECO:0007669"/>
    <property type="project" value="TreeGrafter"/>
</dbReference>
<name>A0AAN7PF67_9COLE</name>
<evidence type="ECO:0000256" key="3">
    <source>
        <dbReference type="ARBA" id="ARBA00022529"/>
    </source>
</evidence>
<organism evidence="11 12">
    <name type="scientific">Aquatica leii</name>
    <dbReference type="NCBI Taxonomy" id="1421715"/>
    <lineage>
        <taxon>Eukaryota</taxon>
        <taxon>Metazoa</taxon>
        <taxon>Ecdysozoa</taxon>
        <taxon>Arthropoda</taxon>
        <taxon>Hexapoda</taxon>
        <taxon>Insecta</taxon>
        <taxon>Pterygota</taxon>
        <taxon>Neoptera</taxon>
        <taxon>Endopterygota</taxon>
        <taxon>Coleoptera</taxon>
        <taxon>Polyphaga</taxon>
        <taxon>Elateriformia</taxon>
        <taxon>Elateroidea</taxon>
        <taxon>Lampyridae</taxon>
        <taxon>Luciolinae</taxon>
        <taxon>Aquatica</taxon>
    </lineage>
</organism>
<feature type="chain" id="PRO_5042849934" description="Invertebrate defensins family profile domain-containing protein" evidence="9">
    <location>
        <begin position="21"/>
        <end position="84"/>
    </location>
</feature>
<accession>A0AAN7PF67</accession>
<keyword evidence="5" id="KW-0391">Immunity</keyword>
<evidence type="ECO:0000259" key="10">
    <source>
        <dbReference type="PROSITE" id="PS51378"/>
    </source>
</evidence>
<dbReference type="SUPFAM" id="SSF57095">
    <property type="entry name" value="Scorpion toxin-like"/>
    <property type="match status" value="1"/>
</dbReference>
<reference evidence="12" key="1">
    <citation type="submission" date="2023-01" db="EMBL/GenBank/DDBJ databases">
        <title>Key to firefly adult light organ development and bioluminescence: homeobox transcription factors regulate luciferase expression and transportation to peroxisome.</title>
        <authorList>
            <person name="Fu X."/>
        </authorList>
    </citation>
    <scope>NUCLEOTIDE SEQUENCE [LARGE SCALE GENOMIC DNA]</scope>
</reference>
<dbReference type="InterPro" id="IPR036574">
    <property type="entry name" value="Scorpion_toxin-like_sf"/>
</dbReference>
<feature type="domain" description="Invertebrate defensins family profile" evidence="10">
    <location>
        <begin position="39"/>
        <end position="84"/>
    </location>
</feature>
<keyword evidence="2" id="KW-0964">Secreted</keyword>
<keyword evidence="9" id="KW-0732">Signal</keyword>
<dbReference type="InterPro" id="IPR001542">
    <property type="entry name" value="Defensin_invertebrate/fungal"/>
</dbReference>
<keyword evidence="3" id="KW-0929">Antimicrobial</keyword>
<evidence type="ECO:0000256" key="5">
    <source>
        <dbReference type="ARBA" id="ARBA00022859"/>
    </source>
</evidence>
<dbReference type="EMBL" id="JARPUR010000001">
    <property type="protein sequence ID" value="KAK4884367.1"/>
    <property type="molecule type" value="Genomic_DNA"/>
</dbReference>
<gene>
    <name evidence="11" type="ORF">RN001_000638</name>
</gene>
<dbReference type="Gene3D" id="3.30.30.10">
    <property type="entry name" value="Knottin, scorpion toxin-like"/>
    <property type="match status" value="1"/>
</dbReference>
<evidence type="ECO:0000256" key="7">
    <source>
        <dbReference type="ARBA" id="ARBA00023022"/>
    </source>
</evidence>
<dbReference type="AlphaFoldDB" id="A0AAN7PF67"/>
<dbReference type="CDD" id="cd21806">
    <property type="entry name" value="DEFL_defensin-like"/>
    <property type="match status" value="1"/>
</dbReference>
<evidence type="ECO:0000256" key="1">
    <source>
        <dbReference type="ARBA" id="ARBA00004613"/>
    </source>
</evidence>
<dbReference type="InterPro" id="IPR003614">
    <property type="entry name" value="Knottins"/>
</dbReference>
<keyword evidence="4" id="KW-0399">Innate immunity</keyword>
<feature type="signal peptide" evidence="9">
    <location>
        <begin position="1"/>
        <end position="20"/>
    </location>
</feature>